<feature type="compositionally biased region" description="Polar residues" evidence="1">
    <location>
        <begin position="291"/>
        <end position="303"/>
    </location>
</feature>
<protein>
    <submittedName>
        <fullName evidence="2">Uncharacterized protein</fullName>
    </submittedName>
</protein>
<evidence type="ECO:0000313" key="2">
    <source>
        <dbReference type="EMBL" id="KAG6716231.1"/>
    </source>
</evidence>
<reference evidence="2" key="1">
    <citation type="submission" date="2021-01" db="EMBL/GenBank/DDBJ databases">
        <authorList>
            <person name="Lovell J.T."/>
            <person name="Bentley N."/>
            <person name="Bhattarai G."/>
            <person name="Jenkins J.W."/>
            <person name="Sreedasyam A."/>
            <person name="Alarcon Y."/>
            <person name="Bock C."/>
            <person name="Boston L."/>
            <person name="Carlson J."/>
            <person name="Cervantes K."/>
            <person name="Clermont K."/>
            <person name="Krom N."/>
            <person name="Kubenka K."/>
            <person name="Mamidi S."/>
            <person name="Mattison C."/>
            <person name="Monteros M."/>
            <person name="Pisani C."/>
            <person name="Plott C."/>
            <person name="Rajasekar S."/>
            <person name="Rhein H.S."/>
            <person name="Rohla C."/>
            <person name="Song M."/>
            <person name="Hilaire R.S."/>
            <person name="Shu S."/>
            <person name="Wells L."/>
            <person name="Wang X."/>
            <person name="Webber J."/>
            <person name="Heerema R.J."/>
            <person name="Klein P."/>
            <person name="Conner P."/>
            <person name="Grauke L."/>
            <person name="Grimwood J."/>
            <person name="Schmutz J."/>
            <person name="Randall J.J."/>
        </authorList>
    </citation>
    <scope>NUCLEOTIDE SEQUENCE</scope>
    <source>
        <tissue evidence="2">Leaf</tissue>
    </source>
</reference>
<sequence>MDNVRQFLVESKTFAFSKVGANCFRILEKSRRMAIYLLINGAAASWVVKMVVEATETRWRENFFRKMRVGNGFLMLHLLRNARGCYLHLEEFINGRKRGSLIIPEGVKSCGWEGFAYNLKKVAEREAPRWFGELGFRPSTTPPVSYATVLSSAVAECSSTMEMMGDKPGFCPVDSKGISDSDTKLGEIEGVFWDVKAKLTGVLQEIATLMNKVDMRLGMVMGRDKGFTSASLQSIPEDRFPNMGWKDSASAEKRESSRALITTRPLEPLTYSGLKPQSPLKVINPQPPLTRASSPWSRASSQADPPIRVEPETW</sequence>
<dbReference type="Proteomes" id="UP000811246">
    <property type="component" value="Chromosome 4"/>
</dbReference>
<comment type="caution">
    <text evidence="2">The sequence shown here is derived from an EMBL/GenBank/DDBJ whole genome shotgun (WGS) entry which is preliminary data.</text>
</comment>
<evidence type="ECO:0000256" key="1">
    <source>
        <dbReference type="SAM" id="MobiDB-lite"/>
    </source>
</evidence>
<evidence type="ECO:0000313" key="3">
    <source>
        <dbReference type="Proteomes" id="UP000811246"/>
    </source>
</evidence>
<proteinExistence type="predicted"/>
<name>A0A922F953_CARIL</name>
<gene>
    <name evidence="2" type="ORF">I3842_04G038200</name>
</gene>
<organism evidence="2 3">
    <name type="scientific">Carya illinoinensis</name>
    <name type="common">Pecan</name>
    <dbReference type="NCBI Taxonomy" id="32201"/>
    <lineage>
        <taxon>Eukaryota</taxon>
        <taxon>Viridiplantae</taxon>
        <taxon>Streptophyta</taxon>
        <taxon>Embryophyta</taxon>
        <taxon>Tracheophyta</taxon>
        <taxon>Spermatophyta</taxon>
        <taxon>Magnoliopsida</taxon>
        <taxon>eudicotyledons</taxon>
        <taxon>Gunneridae</taxon>
        <taxon>Pentapetalae</taxon>
        <taxon>rosids</taxon>
        <taxon>fabids</taxon>
        <taxon>Fagales</taxon>
        <taxon>Juglandaceae</taxon>
        <taxon>Carya</taxon>
    </lineage>
</organism>
<dbReference type="EMBL" id="CM031828">
    <property type="protein sequence ID" value="KAG6716231.1"/>
    <property type="molecule type" value="Genomic_DNA"/>
</dbReference>
<dbReference type="AlphaFoldDB" id="A0A922F953"/>
<feature type="region of interest" description="Disordered" evidence="1">
    <location>
        <begin position="238"/>
        <end position="314"/>
    </location>
</feature>
<accession>A0A922F953</accession>